<comment type="caution">
    <text evidence="3">The sequence shown here is derived from an EMBL/GenBank/DDBJ whole genome shotgun (WGS) entry which is preliminary data.</text>
</comment>
<feature type="transmembrane region" description="Helical" evidence="2">
    <location>
        <begin position="610"/>
        <end position="626"/>
    </location>
</feature>
<keyword evidence="2" id="KW-0472">Membrane</keyword>
<evidence type="ECO:0000256" key="2">
    <source>
        <dbReference type="SAM" id="Phobius"/>
    </source>
</evidence>
<feature type="transmembrane region" description="Helical" evidence="2">
    <location>
        <begin position="441"/>
        <end position="460"/>
    </location>
</feature>
<feature type="transmembrane region" description="Helical" evidence="2">
    <location>
        <begin position="339"/>
        <end position="357"/>
    </location>
</feature>
<dbReference type="PANTHER" id="PTHR38434">
    <property type="entry name" value="BLL2549 PROTEIN"/>
    <property type="match status" value="1"/>
</dbReference>
<feature type="transmembrane region" description="Helical" evidence="2">
    <location>
        <begin position="211"/>
        <end position="229"/>
    </location>
</feature>
<feature type="transmembrane region" description="Helical" evidence="2">
    <location>
        <begin position="363"/>
        <end position="379"/>
    </location>
</feature>
<evidence type="ECO:0000256" key="1">
    <source>
        <dbReference type="SAM" id="MobiDB-lite"/>
    </source>
</evidence>
<dbReference type="PIRSF" id="PIRSF035905">
    <property type="entry name" value="UCP035905_mp"/>
    <property type="match status" value="1"/>
</dbReference>
<dbReference type="RefSeq" id="WP_341673990.1">
    <property type="nucleotide sequence ID" value="NZ_JBBYHV010000002.1"/>
</dbReference>
<evidence type="ECO:0000313" key="3">
    <source>
        <dbReference type="EMBL" id="MEL1251437.1"/>
    </source>
</evidence>
<feature type="transmembrane region" description="Helical" evidence="2">
    <location>
        <begin position="583"/>
        <end position="603"/>
    </location>
</feature>
<feature type="transmembrane region" description="Helical" evidence="2">
    <location>
        <begin position="158"/>
        <end position="177"/>
    </location>
</feature>
<feature type="transmembrane region" description="Helical" evidence="2">
    <location>
        <begin position="410"/>
        <end position="429"/>
    </location>
</feature>
<feature type="transmembrane region" description="Helical" evidence="2">
    <location>
        <begin position="923"/>
        <end position="941"/>
    </location>
</feature>
<keyword evidence="4" id="KW-1185">Reference proteome</keyword>
<feature type="region of interest" description="Disordered" evidence="1">
    <location>
        <begin position="36"/>
        <end position="91"/>
    </location>
</feature>
<organism evidence="3 4">
    <name type="scientific">Aurantiacibacter gilvus</name>
    <dbReference type="NCBI Taxonomy" id="3139141"/>
    <lineage>
        <taxon>Bacteria</taxon>
        <taxon>Pseudomonadati</taxon>
        <taxon>Pseudomonadota</taxon>
        <taxon>Alphaproteobacteria</taxon>
        <taxon>Sphingomonadales</taxon>
        <taxon>Erythrobacteraceae</taxon>
        <taxon>Aurantiacibacter</taxon>
    </lineage>
</organism>
<evidence type="ECO:0000313" key="4">
    <source>
        <dbReference type="Proteomes" id="UP001497045"/>
    </source>
</evidence>
<feature type="transmembrane region" description="Helical" evidence="2">
    <location>
        <begin position="893"/>
        <end position="911"/>
    </location>
</feature>
<dbReference type="InterPro" id="IPR019286">
    <property type="entry name" value="DUF2339_TM"/>
</dbReference>
<name>A0ABU9IIA8_9SPHN</name>
<sequence>MEYLLIFGLIWAIYELWRRVDRLEQRLREIEPLSHVPYEAPPPERTRPLEPDLTEDEAASEPMPRADPASAEPAITRELPESTPEVGAVEASEPDMRFDSATFLDRSEGFRLPRFDFEDIFGRKLPIWAGGVALAVGGIFLVRYSIEAGLLGPEVRVALSFLAGLVLLVAAEAAYRFEHRVRDPRVRQAFAGAGIATLYASFYLAGSQYGLIGPAIAFTGLALVTAIALGLSLRFGLPAAVLGLVGGFATPLLVASEEANLPVLSFYLTLLTAGLALTARRLGQRWLGAAALAGGFVWGMLMLAGRPSADSDWLALGLYLLALGAAIPLLLGGEGRIPWTRLASAALAAVQMAALVGLAGYDLLTWGLYLLLAAAMVVLSWRTRELLFGNAFILAIGTILLATWPDPGPGDFALVAVPLALLGLANPLARMWRDPLELTALAQVAVGAPVLAGVTLMQFGTADNDVFQPGLAATTAALFTFPALALWRLWRVEDRKHFLVLPASAAAILAFAALHLLLPDWAEVLGAAAVALAAAGLAWCKPRGGLTALAWAGGITVLVTLFSTGSILDELGYLVDEGQGSGGMVHAVLRWGAAALPFLALAFIERRHRVGRIAEVLLALVTYGLVAQFIPGTWLAWSAALLAAGCLWWRRQAPGFWGAMFGLGVLWALVPFGTWLVSGIAALAGEPVLVTALPELDTVMLRILPAGLVAGLAAWRMQHRKLVLAGFGTAALIGGICLAHILFKQLFQLSDETSFVSLGIAERTVWEALLAAGGVALARFAPQPLLQRLGAIGVALGLAHLSVFTLTLHNPLWDEQAVGTLPVANWLLPAHALAAAMVWWLFAHSRGLLRQNLQPLRDALMMLLVSLWALSELRHSYSGTILVDLPMSQGEDLLRSLLGIVLALAFLWWGSRKQQRSWRIGSLVLMLLAVLKVFMVDAAGLEGLLRIASFFALGVSLIGIGWVYSRQLRSTEAAA</sequence>
<proteinExistence type="predicted"/>
<feature type="transmembrane region" description="Helical" evidence="2">
    <location>
        <begin position="236"/>
        <end position="255"/>
    </location>
</feature>
<accession>A0ABU9IIA8</accession>
<feature type="transmembrane region" description="Helical" evidence="2">
    <location>
        <begin position="261"/>
        <end position="279"/>
    </location>
</feature>
<feature type="transmembrane region" description="Helical" evidence="2">
    <location>
        <begin position="386"/>
        <end position="404"/>
    </location>
</feature>
<dbReference type="Proteomes" id="UP001497045">
    <property type="component" value="Unassembled WGS sequence"/>
</dbReference>
<feature type="transmembrane region" description="Helical" evidence="2">
    <location>
        <begin position="499"/>
        <end position="518"/>
    </location>
</feature>
<feature type="transmembrane region" description="Helical" evidence="2">
    <location>
        <begin position="661"/>
        <end position="684"/>
    </location>
</feature>
<feature type="transmembrane region" description="Helical" evidence="2">
    <location>
        <begin position="699"/>
        <end position="715"/>
    </location>
</feature>
<feature type="transmembrane region" description="Helical" evidence="2">
    <location>
        <begin position="524"/>
        <end position="541"/>
    </location>
</feature>
<feature type="transmembrane region" description="Helical" evidence="2">
    <location>
        <begin position="632"/>
        <end position="649"/>
    </location>
</feature>
<feature type="transmembrane region" description="Helical" evidence="2">
    <location>
        <begin position="947"/>
        <end position="965"/>
    </location>
</feature>
<dbReference type="Pfam" id="PF10101">
    <property type="entry name" value="DUF2339"/>
    <property type="match status" value="1"/>
</dbReference>
<feature type="transmembrane region" description="Helical" evidence="2">
    <location>
        <begin position="722"/>
        <end position="743"/>
    </location>
</feature>
<dbReference type="PANTHER" id="PTHR38434:SF1">
    <property type="entry name" value="BLL2549 PROTEIN"/>
    <property type="match status" value="1"/>
</dbReference>
<feature type="transmembrane region" description="Helical" evidence="2">
    <location>
        <begin position="826"/>
        <end position="843"/>
    </location>
</feature>
<protein>
    <submittedName>
        <fullName evidence="3">DUF2339 domain-containing protein</fullName>
    </submittedName>
</protein>
<feature type="transmembrane region" description="Helical" evidence="2">
    <location>
        <begin position="313"/>
        <end position="332"/>
    </location>
</feature>
<feature type="transmembrane region" description="Helical" evidence="2">
    <location>
        <begin position="466"/>
        <end position="487"/>
    </location>
</feature>
<keyword evidence="2" id="KW-1133">Transmembrane helix</keyword>
<keyword evidence="2" id="KW-0812">Transmembrane</keyword>
<feature type="transmembrane region" description="Helical" evidence="2">
    <location>
        <begin position="548"/>
        <end position="568"/>
    </location>
</feature>
<feature type="transmembrane region" description="Helical" evidence="2">
    <location>
        <begin position="286"/>
        <end position="307"/>
    </location>
</feature>
<dbReference type="InterPro" id="IPR014600">
    <property type="entry name" value="UCP035905_mem"/>
</dbReference>
<feature type="transmembrane region" description="Helical" evidence="2">
    <location>
        <begin position="789"/>
        <end position="806"/>
    </location>
</feature>
<feature type="transmembrane region" description="Helical" evidence="2">
    <location>
        <begin position="189"/>
        <end position="205"/>
    </location>
</feature>
<gene>
    <name evidence="3" type="ORF">AAEO60_12235</name>
</gene>
<feature type="transmembrane region" description="Helical" evidence="2">
    <location>
        <begin position="125"/>
        <end position="146"/>
    </location>
</feature>
<reference evidence="3 4" key="1">
    <citation type="submission" date="2024-04" db="EMBL/GenBank/DDBJ databases">
        <title>Aurantiacibacter sp. DGU6 16S ribosomal RNA gene Genome sequencing and assembly.</title>
        <authorList>
            <person name="Park S."/>
        </authorList>
    </citation>
    <scope>NUCLEOTIDE SEQUENCE [LARGE SCALE GENOMIC DNA]</scope>
    <source>
        <strain evidence="3 4">DGU6</strain>
    </source>
</reference>
<dbReference type="EMBL" id="JBBYHV010000002">
    <property type="protein sequence ID" value="MEL1251437.1"/>
    <property type="molecule type" value="Genomic_DNA"/>
</dbReference>